<protein>
    <recommendedName>
        <fullName evidence="2">Altered inheritance of mitochondria protein 32</fullName>
    </recommendedName>
</protein>
<gene>
    <name evidence="4" type="ORF">HRR80_007839</name>
</gene>
<comment type="caution">
    <text evidence="4">The sequence shown here is derived from an EMBL/GenBank/DDBJ whole genome shotgun (WGS) entry which is preliminary data.</text>
</comment>
<evidence type="ECO:0000256" key="1">
    <source>
        <dbReference type="ARBA" id="ARBA00038208"/>
    </source>
</evidence>
<feature type="compositionally biased region" description="Basic and acidic residues" evidence="3">
    <location>
        <begin position="268"/>
        <end position="295"/>
    </location>
</feature>
<feature type="compositionally biased region" description="Low complexity" evidence="3">
    <location>
        <begin position="298"/>
        <end position="314"/>
    </location>
</feature>
<comment type="similarity">
    <text evidence="1">Belongs to the AIM32 family.</text>
</comment>
<dbReference type="EMBL" id="JAJGCB010000020">
    <property type="protein sequence ID" value="KAJ8988062.1"/>
    <property type="molecule type" value="Genomic_DNA"/>
</dbReference>
<proteinExistence type="inferred from homology"/>
<dbReference type="PANTHER" id="PTHR31902:SF7">
    <property type="entry name" value="ALTERED INHERITANCE OF MITOCHONDRIA PROTEIN 32"/>
    <property type="match status" value="1"/>
</dbReference>
<dbReference type="CDD" id="cd03062">
    <property type="entry name" value="TRX_Fd_Sucrase"/>
    <property type="match status" value="1"/>
</dbReference>
<dbReference type="AlphaFoldDB" id="A0AAN6EQL9"/>
<dbReference type="Pfam" id="PF06999">
    <property type="entry name" value="Suc_Fer-like"/>
    <property type="match status" value="1"/>
</dbReference>
<name>A0AAN6EQL9_EXODE</name>
<dbReference type="Proteomes" id="UP001161757">
    <property type="component" value="Unassembled WGS sequence"/>
</dbReference>
<evidence type="ECO:0000256" key="3">
    <source>
        <dbReference type="SAM" id="MobiDB-lite"/>
    </source>
</evidence>
<sequence length="407" mass="44696">MPHLRPSLPRLAQSTGSNARAAARAALASKSPKPPFPVIPKCPAATCTCSLMPEGLDIDREKNLNGTMSPYSQHLIIPTGRSDWTSKIEDEKDTAVWGRFTAEIKTLLGRGGEFHDPYNNILISTSSFTPWELAKRKKTNTADGSVQREVDALLFPAFQHVRGLNLDADPDLPKKFVRSCLLPDPDRLHPVYKDMSETERLAKTRDPSAGKSLVLKSVEAPTILICSHGQRDSRCGILGPLLHGEFARYMGRRGGEIQLVPRSSEFVRRRADEAGSEDKDSNAEKDISSDEHVDFPDSPSSSISQSSSSGSRSSRPTDGKLKRINVNLGMVSHIGGHKWAGNVILYIPPNFTPDNGIKHPLAGMGIWYGRVEPRHVQGIIEQTLMQGKVIQELFRGGVARTGDILRL</sequence>
<dbReference type="PANTHER" id="PTHR31902">
    <property type="entry name" value="ACTIN PATCHES DISTAL PROTEIN 1"/>
    <property type="match status" value="1"/>
</dbReference>
<dbReference type="Gene3D" id="3.40.30.10">
    <property type="entry name" value="Glutaredoxin"/>
    <property type="match status" value="1"/>
</dbReference>
<organism evidence="4 5">
    <name type="scientific">Exophiala dermatitidis</name>
    <name type="common">Black yeast-like fungus</name>
    <name type="synonym">Wangiella dermatitidis</name>
    <dbReference type="NCBI Taxonomy" id="5970"/>
    <lineage>
        <taxon>Eukaryota</taxon>
        <taxon>Fungi</taxon>
        <taxon>Dikarya</taxon>
        <taxon>Ascomycota</taxon>
        <taxon>Pezizomycotina</taxon>
        <taxon>Eurotiomycetes</taxon>
        <taxon>Chaetothyriomycetidae</taxon>
        <taxon>Chaetothyriales</taxon>
        <taxon>Herpotrichiellaceae</taxon>
        <taxon>Exophiala</taxon>
    </lineage>
</organism>
<feature type="region of interest" description="Disordered" evidence="3">
    <location>
        <begin position="1"/>
        <end position="20"/>
    </location>
</feature>
<evidence type="ECO:0000256" key="2">
    <source>
        <dbReference type="ARBA" id="ARBA00040895"/>
    </source>
</evidence>
<accession>A0AAN6EQL9</accession>
<dbReference type="InterPro" id="IPR009737">
    <property type="entry name" value="Aim32/Apd1-like"/>
</dbReference>
<reference evidence="4" key="1">
    <citation type="submission" date="2023-01" db="EMBL/GenBank/DDBJ databases">
        <title>Exophiala dermititidis isolated from Cystic Fibrosis Patient.</title>
        <authorList>
            <person name="Kurbessoian T."/>
            <person name="Crocker A."/>
            <person name="Murante D."/>
            <person name="Hogan D.A."/>
            <person name="Stajich J.E."/>
        </authorList>
    </citation>
    <scope>NUCLEOTIDE SEQUENCE</scope>
    <source>
        <strain evidence="4">Ex8</strain>
    </source>
</reference>
<evidence type="ECO:0000313" key="4">
    <source>
        <dbReference type="EMBL" id="KAJ8988062.1"/>
    </source>
</evidence>
<dbReference type="SUPFAM" id="SSF52833">
    <property type="entry name" value="Thioredoxin-like"/>
    <property type="match status" value="1"/>
</dbReference>
<dbReference type="InterPro" id="IPR036249">
    <property type="entry name" value="Thioredoxin-like_sf"/>
</dbReference>
<feature type="region of interest" description="Disordered" evidence="3">
    <location>
        <begin position="268"/>
        <end position="320"/>
    </location>
</feature>
<evidence type="ECO:0000313" key="5">
    <source>
        <dbReference type="Proteomes" id="UP001161757"/>
    </source>
</evidence>